<name>A0A9X0CEL6_9CNID</name>
<organism evidence="1 2">
    <name type="scientific">Desmophyllum pertusum</name>
    <dbReference type="NCBI Taxonomy" id="174260"/>
    <lineage>
        <taxon>Eukaryota</taxon>
        <taxon>Metazoa</taxon>
        <taxon>Cnidaria</taxon>
        <taxon>Anthozoa</taxon>
        <taxon>Hexacorallia</taxon>
        <taxon>Scleractinia</taxon>
        <taxon>Caryophylliina</taxon>
        <taxon>Caryophylliidae</taxon>
        <taxon>Desmophyllum</taxon>
    </lineage>
</organism>
<dbReference type="GO" id="GO:0020037">
    <property type="term" value="F:heme binding"/>
    <property type="evidence" value="ECO:0007669"/>
    <property type="project" value="InterPro"/>
</dbReference>
<dbReference type="GO" id="GO:0005506">
    <property type="term" value="F:iron ion binding"/>
    <property type="evidence" value="ECO:0007669"/>
    <property type="project" value="InterPro"/>
</dbReference>
<sequence>MPTNADDIQLATILDFFPWAQYLPFKAYDAVLQPFIQIHDIIRKIVRQTSKSDFDSAQPVPRFDLRPASCQTCKMNARCDEGRADLLSDDYLVNTIEDMFYCARRNYKPTTLKWVIAFLSKYPIYQEDIQLAS</sequence>
<proteinExistence type="predicted"/>
<dbReference type="AlphaFoldDB" id="A0A9X0CEL6"/>
<dbReference type="EMBL" id="MU827788">
    <property type="protein sequence ID" value="KAJ7331598.1"/>
    <property type="molecule type" value="Genomic_DNA"/>
</dbReference>
<gene>
    <name evidence="1" type="ORF">OS493_019183</name>
</gene>
<keyword evidence="2" id="KW-1185">Reference proteome</keyword>
<evidence type="ECO:0000313" key="2">
    <source>
        <dbReference type="Proteomes" id="UP001163046"/>
    </source>
</evidence>
<dbReference type="Proteomes" id="UP001163046">
    <property type="component" value="Unassembled WGS sequence"/>
</dbReference>
<dbReference type="SUPFAM" id="SSF48264">
    <property type="entry name" value="Cytochrome P450"/>
    <property type="match status" value="1"/>
</dbReference>
<dbReference type="InterPro" id="IPR036396">
    <property type="entry name" value="Cyt_P450_sf"/>
</dbReference>
<dbReference type="Gene3D" id="1.10.630.10">
    <property type="entry name" value="Cytochrome P450"/>
    <property type="match status" value="1"/>
</dbReference>
<protein>
    <submittedName>
        <fullName evidence="1">Uncharacterized protein</fullName>
    </submittedName>
</protein>
<evidence type="ECO:0000313" key="1">
    <source>
        <dbReference type="EMBL" id="KAJ7331598.1"/>
    </source>
</evidence>
<reference evidence="1" key="1">
    <citation type="submission" date="2023-01" db="EMBL/GenBank/DDBJ databases">
        <title>Genome assembly of the deep-sea coral Lophelia pertusa.</title>
        <authorList>
            <person name="Herrera S."/>
            <person name="Cordes E."/>
        </authorList>
    </citation>
    <scope>NUCLEOTIDE SEQUENCE</scope>
    <source>
        <strain evidence="1">USNM1676648</strain>
        <tissue evidence="1">Polyp</tissue>
    </source>
</reference>
<dbReference type="OrthoDB" id="3934656at2759"/>
<dbReference type="GO" id="GO:0004497">
    <property type="term" value="F:monooxygenase activity"/>
    <property type="evidence" value="ECO:0007669"/>
    <property type="project" value="InterPro"/>
</dbReference>
<dbReference type="GO" id="GO:0016705">
    <property type="term" value="F:oxidoreductase activity, acting on paired donors, with incorporation or reduction of molecular oxygen"/>
    <property type="evidence" value="ECO:0007669"/>
    <property type="project" value="InterPro"/>
</dbReference>
<accession>A0A9X0CEL6</accession>
<comment type="caution">
    <text evidence="1">The sequence shown here is derived from an EMBL/GenBank/DDBJ whole genome shotgun (WGS) entry which is preliminary data.</text>
</comment>